<feature type="non-terminal residue" evidence="12">
    <location>
        <position position="268"/>
    </location>
</feature>
<organism evidence="12">
    <name type="scientific">Capitella teleta</name>
    <name type="common">Polychaete worm</name>
    <dbReference type="NCBI Taxonomy" id="283909"/>
    <lineage>
        <taxon>Eukaryota</taxon>
        <taxon>Metazoa</taxon>
        <taxon>Spiralia</taxon>
        <taxon>Lophotrochozoa</taxon>
        <taxon>Annelida</taxon>
        <taxon>Polychaeta</taxon>
        <taxon>Sedentaria</taxon>
        <taxon>Scolecida</taxon>
        <taxon>Capitellidae</taxon>
        <taxon>Capitella</taxon>
    </lineage>
</organism>
<keyword evidence="7" id="KW-0206">Cytoskeleton</keyword>
<gene>
    <name evidence="12" type="ORF">CAPTEDRAFT_173951</name>
</gene>
<dbReference type="Proteomes" id="UP000014760">
    <property type="component" value="Unassembled WGS sequence"/>
</dbReference>
<evidence type="ECO:0000256" key="5">
    <source>
        <dbReference type="ARBA" id="ARBA00023054"/>
    </source>
</evidence>
<evidence type="ECO:0000256" key="6">
    <source>
        <dbReference type="ARBA" id="ARBA00023069"/>
    </source>
</evidence>
<comment type="similarity">
    <text evidence="2">Belongs to the BBOF1 family.</text>
</comment>
<dbReference type="PANTHER" id="PTHR14845:SF5">
    <property type="entry name" value="BASAL BODY-ORIENTATION FACTOR 1"/>
    <property type="match status" value="1"/>
</dbReference>
<reference evidence="14" key="1">
    <citation type="submission" date="2012-12" db="EMBL/GenBank/DDBJ databases">
        <authorList>
            <person name="Hellsten U."/>
            <person name="Grimwood J."/>
            <person name="Chapman J.A."/>
            <person name="Shapiro H."/>
            <person name="Aerts A."/>
            <person name="Otillar R.P."/>
            <person name="Terry A.Y."/>
            <person name="Boore J.L."/>
            <person name="Simakov O."/>
            <person name="Marletaz F."/>
            <person name="Cho S.-J."/>
            <person name="Edsinger-Gonzales E."/>
            <person name="Havlak P."/>
            <person name="Kuo D.-H."/>
            <person name="Larsson T."/>
            <person name="Lv J."/>
            <person name="Arendt D."/>
            <person name="Savage R."/>
            <person name="Osoegawa K."/>
            <person name="de Jong P."/>
            <person name="Lindberg D.R."/>
            <person name="Seaver E.C."/>
            <person name="Weisblat D.A."/>
            <person name="Putnam N.H."/>
            <person name="Grigoriev I.V."/>
            <person name="Rokhsar D.S."/>
        </authorList>
    </citation>
    <scope>NUCLEOTIDE SEQUENCE</scope>
    <source>
        <strain evidence="14">I ESC-2004</strain>
    </source>
</reference>
<keyword evidence="14" id="KW-1185">Reference proteome</keyword>
<proteinExistence type="inferred from homology"/>
<dbReference type="AlphaFoldDB" id="R7V227"/>
<dbReference type="HOGENOM" id="CLU_1026596_0_0_1"/>
<keyword evidence="5 10" id="KW-0175">Coiled coil</keyword>
<dbReference type="OMA" id="WTEAKET"/>
<evidence type="ECO:0000313" key="14">
    <source>
        <dbReference type="Proteomes" id="UP000014760"/>
    </source>
</evidence>
<evidence type="ECO:0000256" key="3">
    <source>
        <dbReference type="ARBA" id="ARBA00015392"/>
    </source>
</evidence>
<reference evidence="13" key="3">
    <citation type="submission" date="2015-06" db="UniProtKB">
        <authorList>
            <consortium name="EnsemblMetazoa"/>
        </authorList>
    </citation>
    <scope>IDENTIFICATION</scope>
</reference>
<evidence type="ECO:0000256" key="9">
    <source>
        <dbReference type="ARBA" id="ARBA00031573"/>
    </source>
</evidence>
<dbReference type="STRING" id="283909.R7V227"/>
<evidence type="ECO:0000256" key="10">
    <source>
        <dbReference type="SAM" id="Coils"/>
    </source>
</evidence>
<keyword evidence="8" id="KW-0966">Cell projection</keyword>
<evidence type="ECO:0000256" key="4">
    <source>
        <dbReference type="ARBA" id="ARBA00022490"/>
    </source>
</evidence>
<evidence type="ECO:0000256" key="7">
    <source>
        <dbReference type="ARBA" id="ARBA00023212"/>
    </source>
</evidence>
<feature type="coiled-coil region" evidence="10">
    <location>
        <begin position="66"/>
        <end position="182"/>
    </location>
</feature>
<keyword evidence="6" id="KW-0969">Cilium</keyword>
<sequence length="268" mass="31772">MKSMSEANSKLWEARLDVAEKSRAEYRDNARRLVAENEGLHTQMSQTEKDTIDVVTYLKRQDLEKDKQIEKVIQQMKDLKKEHRREQEQIVLGFQTRLSEAEQKLSQKTHDVEVLQGELKMVKEFRRKRAQMQRELEEIKETMFDANREHKETLGRMEQKFFEEKMRLQQEANQKIAELAERAHTEAITNLDETTRSVYKENVRVNEALSYHIAEGEKLKTLSHSLEEQNKELSSEQELNQLLIKQKLTQSKSQKSEIKELQEKVETL</sequence>
<reference evidence="12 14" key="2">
    <citation type="journal article" date="2013" name="Nature">
        <title>Insights into bilaterian evolution from three spiralian genomes.</title>
        <authorList>
            <person name="Simakov O."/>
            <person name="Marletaz F."/>
            <person name="Cho S.J."/>
            <person name="Edsinger-Gonzales E."/>
            <person name="Havlak P."/>
            <person name="Hellsten U."/>
            <person name="Kuo D.H."/>
            <person name="Larsson T."/>
            <person name="Lv J."/>
            <person name="Arendt D."/>
            <person name="Savage R."/>
            <person name="Osoegawa K."/>
            <person name="de Jong P."/>
            <person name="Grimwood J."/>
            <person name="Chapman J.A."/>
            <person name="Shapiro H."/>
            <person name="Aerts A."/>
            <person name="Otillar R.P."/>
            <person name="Terry A.Y."/>
            <person name="Boore J.L."/>
            <person name="Grigoriev I.V."/>
            <person name="Lindberg D.R."/>
            <person name="Seaver E.C."/>
            <person name="Weisblat D.A."/>
            <person name="Putnam N.H."/>
            <person name="Rokhsar D.S."/>
        </authorList>
    </citation>
    <scope>NUCLEOTIDE SEQUENCE</scope>
    <source>
        <strain evidence="12 14">I ESC-2004</strain>
    </source>
</reference>
<evidence type="ECO:0000313" key="13">
    <source>
        <dbReference type="EnsemblMetazoa" id="CapteP173951"/>
    </source>
</evidence>
<protein>
    <recommendedName>
        <fullName evidence="3">Basal body-orientation factor 1</fullName>
    </recommendedName>
    <alternativeName>
        <fullName evidence="9">Coiled-coil domain-containing protein 176</fullName>
    </alternativeName>
</protein>
<evidence type="ECO:0000256" key="2">
    <source>
        <dbReference type="ARBA" id="ARBA00007508"/>
    </source>
</evidence>
<evidence type="ECO:0000259" key="11">
    <source>
        <dbReference type="Pfam" id="PF14988"/>
    </source>
</evidence>
<comment type="subcellular location">
    <subcellularLocation>
        <location evidence="1">Cytoplasm</location>
        <location evidence="1">Cytoskeleton</location>
        <location evidence="1">Cilium basal body</location>
    </subcellularLocation>
</comment>
<dbReference type="InterPro" id="IPR032777">
    <property type="entry name" value="DUF4515"/>
</dbReference>
<evidence type="ECO:0000313" key="12">
    <source>
        <dbReference type="EMBL" id="ELU12903.1"/>
    </source>
</evidence>
<keyword evidence="4" id="KW-0963">Cytoplasm</keyword>
<dbReference type="PANTHER" id="PTHR14845">
    <property type="entry name" value="COILED-COIL DOMAIN-CONTAINING 166"/>
    <property type="match status" value="1"/>
</dbReference>
<evidence type="ECO:0000256" key="1">
    <source>
        <dbReference type="ARBA" id="ARBA00004120"/>
    </source>
</evidence>
<feature type="domain" description="DUF4515" evidence="11">
    <location>
        <begin position="54"/>
        <end position="243"/>
    </location>
</feature>
<feature type="coiled-coil region" evidence="10">
    <location>
        <begin position="219"/>
        <end position="264"/>
    </location>
</feature>
<accession>R7V227</accession>
<evidence type="ECO:0000256" key="8">
    <source>
        <dbReference type="ARBA" id="ARBA00023273"/>
    </source>
</evidence>
<dbReference type="OrthoDB" id="441129at2759"/>
<name>R7V227_CAPTE</name>
<dbReference type="Pfam" id="PF14988">
    <property type="entry name" value="DUF4515"/>
    <property type="match status" value="1"/>
</dbReference>
<dbReference type="EMBL" id="AMQN01000776">
    <property type="status" value="NOT_ANNOTATED_CDS"/>
    <property type="molecule type" value="Genomic_DNA"/>
</dbReference>
<dbReference type="EnsemblMetazoa" id="CapteT173951">
    <property type="protein sequence ID" value="CapteP173951"/>
    <property type="gene ID" value="CapteG173951"/>
</dbReference>
<dbReference type="EMBL" id="KB295623">
    <property type="protein sequence ID" value="ELU12903.1"/>
    <property type="molecule type" value="Genomic_DNA"/>
</dbReference>